<dbReference type="EMBL" id="FOXO01000019">
    <property type="protein sequence ID" value="SFQ11109.1"/>
    <property type="molecule type" value="Genomic_DNA"/>
</dbReference>
<dbReference type="PANTHER" id="PTHR43236">
    <property type="entry name" value="ANTITOXIN HIGA1"/>
    <property type="match status" value="1"/>
</dbReference>
<dbReference type="PANTHER" id="PTHR43236:SF1">
    <property type="entry name" value="BLL7220 PROTEIN"/>
    <property type="match status" value="1"/>
</dbReference>
<reference evidence="3" key="1">
    <citation type="submission" date="2016-10" db="EMBL/GenBank/DDBJ databases">
        <authorList>
            <person name="Varghese N."/>
            <person name="Submissions S."/>
        </authorList>
    </citation>
    <scope>NUCLEOTIDE SEQUENCE [LARGE SCALE GENOMIC DNA]</scope>
    <source>
        <strain evidence="3">P18</strain>
    </source>
</reference>
<dbReference type="Proteomes" id="UP000182624">
    <property type="component" value="Unassembled WGS sequence"/>
</dbReference>
<accession>A0A1I5VUD5</accession>
<proteinExistence type="predicted"/>
<dbReference type="OrthoDB" id="9816277at2"/>
<dbReference type="Gene3D" id="1.10.10.2910">
    <property type="match status" value="1"/>
</dbReference>
<dbReference type="Pfam" id="PF06114">
    <property type="entry name" value="Peptidase_M78"/>
    <property type="match status" value="1"/>
</dbReference>
<evidence type="ECO:0000259" key="1">
    <source>
        <dbReference type="Pfam" id="PF06114"/>
    </source>
</evidence>
<organism evidence="2 3">
    <name type="scientific">Butyrivibrio proteoclasticus</name>
    <dbReference type="NCBI Taxonomy" id="43305"/>
    <lineage>
        <taxon>Bacteria</taxon>
        <taxon>Bacillati</taxon>
        <taxon>Bacillota</taxon>
        <taxon>Clostridia</taxon>
        <taxon>Lachnospirales</taxon>
        <taxon>Lachnospiraceae</taxon>
        <taxon>Butyrivibrio</taxon>
    </lineage>
</organism>
<dbReference type="AlphaFoldDB" id="A0A1I5VUD5"/>
<dbReference type="InterPro" id="IPR010359">
    <property type="entry name" value="IrrE_HExxH"/>
</dbReference>
<feature type="domain" description="IrrE N-terminal-like" evidence="1">
    <location>
        <begin position="53"/>
        <end position="179"/>
    </location>
</feature>
<evidence type="ECO:0000313" key="2">
    <source>
        <dbReference type="EMBL" id="SFQ11109.1"/>
    </source>
</evidence>
<name>A0A1I5VUD5_9FIRM</name>
<dbReference type="RefSeq" id="WP_074889239.1">
    <property type="nucleotide sequence ID" value="NZ_FOXO01000019.1"/>
</dbReference>
<dbReference type="InterPro" id="IPR052345">
    <property type="entry name" value="Rad_response_metalloprotease"/>
</dbReference>
<keyword evidence="3" id="KW-1185">Reference proteome</keyword>
<protein>
    <recommendedName>
        <fullName evidence="1">IrrE N-terminal-like domain-containing protein</fullName>
    </recommendedName>
</protein>
<evidence type="ECO:0000313" key="3">
    <source>
        <dbReference type="Proteomes" id="UP000182624"/>
    </source>
</evidence>
<gene>
    <name evidence="2" type="ORF">SAMN04487928_11922</name>
</gene>
<sequence>MDIKKFRKIIKFSTENSADVSVKVRKFRTLAGIENDADVLDIFQIARPVLWRAGYQLFEIPLVDNEIGALCYKKSKQGYVVINSSLPRVNINFALAHELYHVLFLSEEYVTALDFTEEYYESEEEFAANLFAGILLMPELNFTKMFRMFMQESDQNINDAIYKLMAYYKVPYMAALIRCYELGLCKANTIDTAKLSISRQVLKIELMRLWLDETIIDSPLRDDSERIIQMVKDLGEKYVEDEFLDQRTLDKNLANIKKLSCMVKGE</sequence>